<organism evidence="7">
    <name type="scientific">marine sediment metagenome</name>
    <dbReference type="NCBI Taxonomy" id="412755"/>
    <lineage>
        <taxon>unclassified sequences</taxon>
        <taxon>metagenomes</taxon>
        <taxon>ecological metagenomes</taxon>
    </lineage>
</organism>
<gene>
    <name evidence="7" type="ORF">LCGC14_2223250</name>
</gene>
<name>A0A0F9G5U9_9ZZZZ</name>
<dbReference type="Pfam" id="PF12236">
    <property type="entry name" value="Head-tail_con"/>
    <property type="match status" value="1"/>
</dbReference>
<accession>A0A0F9G5U9</accession>
<reference evidence="7" key="1">
    <citation type="journal article" date="2015" name="Nature">
        <title>Complex archaea that bridge the gap between prokaryotes and eukaryotes.</title>
        <authorList>
            <person name="Spang A."/>
            <person name="Saw J.H."/>
            <person name="Jorgensen S.L."/>
            <person name="Zaremba-Niedzwiedzka K."/>
            <person name="Martijn J."/>
            <person name="Lind A.E."/>
            <person name="van Eijk R."/>
            <person name="Schleper C."/>
            <person name="Guy L."/>
            <person name="Ettema T.J."/>
        </authorList>
    </citation>
    <scope>NUCLEOTIDE SEQUENCE</scope>
</reference>
<keyword evidence="6" id="KW-1160">Virus entry into host cell</keyword>
<dbReference type="AlphaFoldDB" id="A0A0F9G5U9"/>
<evidence type="ECO:0000256" key="2">
    <source>
        <dbReference type="ARBA" id="ARBA00022595"/>
    </source>
</evidence>
<evidence type="ECO:0000256" key="5">
    <source>
        <dbReference type="ARBA" id="ARBA00023219"/>
    </source>
</evidence>
<keyword evidence="3" id="KW-1188">Viral release from host cell</keyword>
<evidence type="ECO:0000256" key="3">
    <source>
        <dbReference type="ARBA" id="ARBA00022612"/>
    </source>
</evidence>
<dbReference type="GO" id="GO:0046718">
    <property type="term" value="P:symbiont entry into host cell"/>
    <property type="evidence" value="ECO:0007669"/>
    <property type="project" value="UniProtKB-KW"/>
</dbReference>
<comment type="subcellular location">
    <subcellularLocation>
        <location evidence="1">Virion</location>
    </subcellularLocation>
</comment>
<keyword evidence="2" id="KW-1162">Viral penetration into host cytoplasm</keyword>
<dbReference type="InterPro" id="IPR020991">
    <property type="entry name" value="Connector_podovirus"/>
</dbReference>
<evidence type="ECO:0000256" key="6">
    <source>
        <dbReference type="ARBA" id="ARBA00023296"/>
    </source>
</evidence>
<protein>
    <recommendedName>
        <fullName evidence="8">Bacteriophage head to tail connecting protein</fullName>
    </recommendedName>
</protein>
<keyword evidence="4" id="KW-0946">Virion</keyword>
<keyword evidence="5" id="KW-0231">Viral genome packaging</keyword>
<comment type="caution">
    <text evidence="7">The sequence shown here is derived from an EMBL/GenBank/DDBJ whole genome shotgun (WGS) entry which is preliminary data.</text>
</comment>
<evidence type="ECO:0008006" key="8">
    <source>
        <dbReference type="Google" id="ProtNLM"/>
    </source>
</evidence>
<evidence type="ECO:0000256" key="1">
    <source>
        <dbReference type="ARBA" id="ARBA00004328"/>
    </source>
</evidence>
<proteinExistence type="predicted"/>
<dbReference type="EMBL" id="LAZR01029749">
    <property type="protein sequence ID" value="KKL58652.1"/>
    <property type="molecule type" value="Genomic_DNA"/>
</dbReference>
<evidence type="ECO:0000313" key="7">
    <source>
        <dbReference type="EMBL" id="KKL58652.1"/>
    </source>
</evidence>
<sequence length="449" mass="50597">PDNIQRYISILTEVTHDAIFNSNFITELDEVLRSLIHFGPASIFSEWTPKIGLNYRNTVIGTYQLIENSKKLVDGIILTIEYTPQQAIDEFSDKAGPELIKAANDPKKVNTKFEYIYIIKPRDVINPNLFANVGTNMPWEQQVVNVKEKLIVFESGFSQFPYHTARWKRPANEKDGRGISTELLPQIRVLNRMNRDFIEVGNKWANPARETLQSFDGKYRTFPGANNVVRELPSSRAVDQGLNGNFNITEKSLDRQTAIIDRAYFKNAFNPIDDLTGDRRTTLEIRERIRGTWPKIGNPVARIWYEQIAPLVERSILLLIRNGVVEHPPAELEGVNFGLDFVGPFALELRSQQSKAFQEWAFVVGELEATFPGATDNVDSDDAIMRLGRTLGVNTEDMASEEQRDAKRDARALKEQQQLALQAAQVTAQAYGQTTGVPEEGSVAEAVVG</sequence>
<feature type="non-terminal residue" evidence="7">
    <location>
        <position position="1"/>
    </location>
</feature>
<dbReference type="GO" id="GO:0044423">
    <property type="term" value="C:virion component"/>
    <property type="evidence" value="ECO:0007669"/>
    <property type="project" value="UniProtKB-KW"/>
</dbReference>
<evidence type="ECO:0000256" key="4">
    <source>
        <dbReference type="ARBA" id="ARBA00022844"/>
    </source>
</evidence>